<evidence type="ECO:0000313" key="18">
    <source>
        <dbReference type="Proteomes" id="UP000476176"/>
    </source>
</evidence>
<evidence type="ECO:0008006" key="19">
    <source>
        <dbReference type="Google" id="ProtNLM"/>
    </source>
</evidence>
<dbReference type="GO" id="GO:0042626">
    <property type="term" value="F:ATPase-coupled transmembrane transporter activity"/>
    <property type="evidence" value="ECO:0007669"/>
    <property type="project" value="TreeGrafter"/>
</dbReference>
<evidence type="ECO:0000256" key="2">
    <source>
        <dbReference type="ARBA" id="ARBA00022737"/>
    </source>
</evidence>
<evidence type="ECO:0000313" key="17">
    <source>
        <dbReference type="Proteomes" id="UP000441208"/>
    </source>
</evidence>
<evidence type="ECO:0000313" key="10">
    <source>
        <dbReference type="EMBL" id="KAE9251159.1"/>
    </source>
</evidence>
<keyword evidence="3" id="KW-0547">Nucleotide-binding</keyword>
<dbReference type="EMBL" id="QXGB01000120">
    <property type="protein sequence ID" value="KAE9229393.1"/>
    <property type="molecule type" value="Genomic_DNA"/>
</dbReference>
<keyword evidence="2" id="KW-0677">Repeat</keyword>
<dbReference type="GO" id="GO:0016020">
    <property type="term" value="C:membrane"/>
    <property type="evidence" value="ECO:0007669"/>
    <property type="project" value="TreeGrafter"/>
</dbReference>
<evidence type="ECO:0000313" key="6">
    <source>
        <dbReference type="EMBL" id="KAE9132118.1"/>
    </source>
</evidence>
<evidence type="ECO:0000313" key="12">
    <source>
        <dbReference type="Proteomes" id="UP000429523"/>
    </source>
</evidence>
<protein>
    <recommendedName>
        <fullName evidence="19">ABC transporter domain-containing protein</fullName>
    </recommendedName>
</protein>
<evidence type="ECO:0000256" key="1">
    <source>
        <dbReference type="ARBA" id="ARBA00004127"/>
    </source>
</evidence>
<dbReference type="SUPFAM" id="SSF52540">
    <property type="entry name" value="P-loop containing nucleoside triphosphate hydrolases"/>
    <property type="match status" value="1"/>
</dbReference>
<dbReference type="EMBL" id="QXGF01000132">
    <property type="protein sequence ID" value="KAE8946078.1"/>
    <property type="molecule type" value="Genomic_DNA"/>
</dbReference>
<keyword evidence="13" id="KW-1185">Reference proteome</keyword>
<dbReference type="Proteomes" id="UP000440732">
    <property type="component" value="Unassembled WGS sequence"/>
</dbReference>
<organism evidence="11 14">
    <name type="scientific">Phytophthora fragariae</name>
    <dbReference type="NCBI Taxonomy" id="53985"/>
    <lineage>
        <taxon>Eukaryota</taxon>
        <taxon>Sar</taxon>
        <taxon>Stramenopiles</taxon>
        <taxon>Oomycota</taxon>
        <taxon>Peronosporomycetes</taxon>
        <taxon>Peronosporales</taxon>
        <taxon>Peronosporaceae</taxon>
        <taxon>Phytophthora</taxon>
    </lineage>
</organism>
<evidence type="ECO:0000313" key="8">
    <source>
        <dbReference type="EMBL" id="KAE9229393.1"/>
    </source>
</evidence>
<dbReference type="EMBL" id="QXGA01000104">
    <property type="protein sequence ID" value="KAE9152469.1"/>
    <property type="molecule type" value="Genomic_DNA"/>
</dbReference>
<dbReference type="PANTHER" id="PTHR24223:SF443">
    <property type="entry name" value="MULTIDRUG-RESISTANCE LIKE PROTEIN 1, ISOFORM I"/>
    <property type="match status" value="1"/>
</dbReference>
<dbReference type="PANTHER" id="PTHR24223">
    <property type="entry name" value="ATP-BINDING CASSETTE SUB-FAMILY C"/>
    <property type="match status" value="1"/>
</dbReference>
<dbReference type="EMBL" id="QXGE01000112">
    <property type="protein sequence ID" value="KAE9324251.1"/>
    <property type="molecule type" value="Genomic_DNA"/>
</dbReference>
<dbReference type="Proteomes" id="UP000440367">
    <property type="component" value="Unassembled WGS sequence"/>
</dbReference>
<proteinExistence type="predicted"/>
<evidence type="ECO:0000313" key="16">
    <source>
        <dbReference type="Proteomes" id="UP000440732"/>
    </source>
</evidence>
<dbReference type="AlphaFoldDB" id="A0A6A4EKE9"/>
<comment type="subcellular location">
    <subcellularLocation>
        <location evidence="1">Endomembrane system</location>
        <topology evidence="1">Multi-pass membrane protein</topology>
    </subcellularLocation>
</comment>
<evidence type="ECO:0000256" key="4">
    <source>
        <dbReference type="ARBA" id="ARBA00022840"/>
    </source>
</evidence>
<dbReference type="Proteomes" id="UP000441208">
    <property type="component" value="Unassembled WGS sequence"/>
</dbReference>
<keyword evidence="4" id="KW-0067">ATP-binding</keyword>
<dbReference type="Proteomes" id="UP000437068">
    <property type="component" value="Unassembled WGS sequence"/>
</dbReference>
<evidence type="ECO:0000313" key="9">
    <source>
        <dbReference type="EMBL" id="KAE9249882.1"/>
    </source>
</evidence>
<evidence type="ECO:0000313" key="15">
    <source>
        <dbReference type="Proteomes" id="UP000440367"/>
    </source>
</evidence>
<gene>
    <name evidence="11" type="ORF">PF001_g3536</name>
    <name evidence="10" type="ORF">PF002_g4424</name>
    <name evidence="9" type="ORF">PF004_g3210</name>
    <name evidence="8" type="ORF">PF005_g3906</name>
    <name evidence="7" type="ORF">PF006_g3333</name>
    <name evidence="6" type="ORF">PF007_g3851</name>
    <name evidence="5" type="ORF">PF009_g4284</name>
</gene>
<dbReference type="Proteomes" id="UP000433483">
    <property type="component" value="Unassembled WGS sequence"/>
</dbReference>
<dbReference type="InterPro" id="IPR027417">
    <property type="entry name" value="P-loop_NTPase"/>
</dbReference>
<dbReference type="EMBL" id="QXFZ01000118">
    <property type="protein sequence ID" value="KAE9132118.1"/>
    <property type="molecule type" value="Genomic_DNA"/>
</dbReference>
<dbReference type="EMBL" id="QXGD01000137">
    <property type="protein sequence ID" value="KAE9251159.1"/>
    <property type="molecule type" value="Genomic_DNA"/>
</dbReference>
<evidence type="ECO:0000313" key="14">
    <source>
        <dbReference type="Proteomes" id="UP000437068"/>
    </source>
</evidence>
<evidence type="ECO:0000256" key="3">
    <source>
        <dbReference type="ARBA" id="ARBA00022741"/>
    </source>
</evidence>
<name>A0A6A4EKE9_9STRA</name>
<evidence type="ECO:0000313" key="5">
    <source>
        <dbReference type="EMBL" id="KAE8946078.1"/>
    </source>
</evidence>
<dbReference type="EMBL" id="QXGC01000098">
    <property type="protein sequence ID" value="KAE9249882.1"/>
    <property type="molecule type" value="Genomic_DNA"/>
</dbReference>
<dbReference type="InterPro" id="IPR050173">
    <property type="entry name" value="ABC_transporter_C-like"/>
</dbReference>
<reference evidence="12 13" key="1">
    <citation type="submission" date="2018-08" db="EMBL/GenBank/DDBJ databases">
        <title>Genomic investigation of the strawberry pathogen Phytophthora fragariae indicates pathogenicity is determined by transcriptional variation in three key races.</title>
        <authorList>
            <person name="Adams T.M."/>
            <person name="Armitage A.D."/>
            <person name="Sobczyk M.K."/>
            <person name="Bates H.J."/>
            <person name="Dunwell J.M."/>
            <person name="Nellist C.F."/>
            <person name="Harrison R.J."/>
        </authorList>
    </citation>
    <scope>NUCLEOTIDE SEQUENCE [LARGE SCALE GENOMIC DNA]</scope>
    <source>
        <strain evidence="11 14">A4</strain>
        <strain evidence="10 15">BC-1</strain>
        <strain evidence="9 18">BC-23</strain>
        <strain evidence="8 13">NOV-27</strain>
        <strain evidence="7 16">NOV-5</strain>
        <strain evidence="6 17">NOV-71</strain>
        <strain evidence="5 12">NOV-9</strain>
    </source>
</reference>
<evidence type="ECO:0000313" key="11">
    <source>
        <dbReference type="EMBL" id="KAE9324251.1"/>
    </source>
</evidence>
<dbReference type="Proteomes" id="UP000429523">
    <property type="component" value="Unassembled WGS sequence"/>
</dbReference>
<evidence type="ECO:0000313" key="7">
    <source>
        <dbReference type="EMBL" id="KAE9152469.1"/>
    </source>
</evidence>
<evidence type="ECO:0000313" key="13">
    <source>
        <dbReference type="Proteomes" id="UP000433483"/>
    </source>
</evidence>
<accession>A0A6A4EKE9</accession>
<sequence length="160" mass="17918">MSMNIRGVETVDICERTNTGKNSLMNALSLTCEFDSGSVASHRQVRHFKLETERAWPQDPVLFTVSLGRWSGGGLNFKMSECGDNLLVGQRRLVCIARALLKNIVVVYDTDTDSLILVIIRDGCNSHRMHCNKIAVMPAELLVLPESNFTIRAKRTDDHN</sequence>
<comment type="caution">
    <text evidence="11">The sequence shown here is derived from an EMBL/GenBank/DDBJ whole genome shotgun (WGS) entry which is preliminary data.</text>
</comment>
<dbReference type="OrthoDB" id="6500128at2759"/>
<dbReference type="GO" id="GO:0005524">
    <property type="term" value="F:ATP binding"/>
    <property type="evidence" value="ECO:0007669"/>
    <property type="project" value="UniProtKB-KW"/>
</dbReference>
<dbReference type="Proteomes" id="UP000476176">
    <property type="component" value="Unassembled WGS sequence"/>
</dbReference>
<dbReference type="GO" id="GO:0012505">
    <property type="term" value="C:endomembrane system"/>
    <property type="evidence" value="ECO:0007669"/>
    <property type="project" value="UniProtKB-SubCell"/>
</dbReference>